<dbReference type="InterPro" id="IPR051599">
    <property type="entry name" value="Cell_Envelope_Assoc"/>
</dbReference>
<dbReference type="Proteomes" id="UP000660021">
    <property type="component" value="Unassembled WGS sequence"/>
</dbReference>
<dbReference type="InterPro" id="IPR014729">
    <property type="entry name" value="Rossmann-like_a/b/a_fold"/>
</dbReference>
<dbReference type="PANTHER" id="PTHR30336">
    <property type="entry name" value="INNER MEMBRANE PROTEIN, PROBABLE PERMEASE"/>
    <property type="match status" value="1"/>
</dbReference>
<accession>A0ABR7HTI4</accession>
<dbReference type="EMBL" id="JACOPR010000004">
    <property type="protein sequence ID" value="MBC5730812.1"/>
    <property type="molecule type" value="Genomic_DNA"/>
</dbReference>
<dbReference type="Pfam" id="PF02698">
    <property type="entry name" value="DUF218"/>
    <property type="match status" value="1"/>
</dbReference>
<feature type="domain" description="DUF218" evidence="1">
    <location>
        <begin position="23"/>
        <end position="164"/>
    </location>
</feature>
<protein>
    <submittedName>
        <fullName evidence="2">YdcF family protein</fullName>
    </submittedName>
</protein>
<dbReference type="PANTHER" id="PTHR30336:SF4">
    <property type="entry name" value="ENVELOPE BIOGENESIS FACTOR ELYC"/>
    <property type="match status" value="1"/>
</dbReference>
<dbReference type="Gene3D" id="3.40.50.620">
    <property type="entry name" value="HUPs"/>
    <property type="match status" value="1"/>
</dbReference>
<evidence type="ECO:0000259" key="1">
    <source>
        <dbReference type="Pfam" id="PF02698"/>
    </source>
</evidence>
<dbReference type="CDD" id="cd06259">
    <property type="entry name" value="YdcF-like"/>
    <property type="match status" value="1"/>
</dbReference>
<reference evidence="2 3" key="1">
    <citation type="submission" date="2020-08" db="EMBL/GenBank/DDBJ databases">
        <title>Genome public.</title>
        <authorList>
            <person name="Liu C."/>
            <person name="Sun Q."/>
        </authorList>
    </citation>
    <scope>NUCLEOTIDE SEQUENCE [LARGE SCALE GENOMIC DNA]</scope>
    <source>
        <strain evidence="2 3">New-38</strain>
    </source>
</reference>
<sequence length="180" mass="20221">MCFAVLEGLVLAGDRTEIQEDPQVMVILGAQVKPWGPSVLLKDRLDTALDYWREHPELPLVVSGGQGSDEPMSEAQCMYDYLTEQGVPGEQIWMEENSRNTVQNFRETARLLEERGMEPEETHILVVSNGFHLTRARMLADRNGFAHVSTLAAPSSDLPARVNSYVREAPALLKSWLLDR</sequence>
<proteinExistence type="predicted"/>
<dbReference type="InterPro" id="IPR003848">
    <property type="entry name" value="DUF218"/>
</dbReference>
<gene>
    <name evidence="2" type="ORF">H8S34_08200</name>
</gene>
<comment type="caution">
    <text evidence="2">The sequence shown here is derived from an EMBL/GenBank/DDBJ whole genome shotgun (WGS) entry which is preliminary data.</text>
</comment>
<name>A0ABR7HTI4_9FIRM</name>
<organism evidence="2 3">
    <name type="scientific">Pseudoflavonifractor hominis</name>
    <dbReference type="NCBI Taxonomy" id="2763059"/>
    <lineage>
        <taxon>Bacteria</taxon>
        <taxon>Bacillati</taxon>
        <taxon>Bacillota</taxon>
        <taxon>Clostridia</taxon>
        <taxon>Eubacteriales</taxon>
        <taxon>Oscillospiraceae</taxon>
        <taxon>Pseudoflavonifractor</taxon>
    </lineage>
</organism>
<evidence type="ECO:0000313" key="2">
    <source>
        <dbReference type="EMBL" id="MBC5730812.1"/>
    </source>
</evidence>
<keyword evidence="3" id="KW-1185">Reference proteome</keyword>
<evidence type="ECO:0000313" key="3">
    <source>
        <dbReference type="Proteomes" id="UP000660021"/>
    </source>
</evidence>